<accession>A0A2G3E4M9</accession>
<evidence type="ECO:0000256" key="5">
    <source>
        <dbReference type="ARBA" id="ARBA00022764"/>
    </source>
</evidence>
<evidence type="ECO:0000313" key="9">
    <source>
        <dbReference type="Proteomes" id="UP000224563"/>
    </source>
</evidence>
<dbReference type="GO" id="GO:0042121">
    <property type="term" value="P:alginic acid biosynthetic process"/>
    <property type="evidence" value="ECO:0007669"/>
    <property type="project" value="UniProtKB-UniPathway"/>
</dbReference>
<reference evidence="8 9" key="2">
    <citation type="submission" date="2017-10" db="EMBL/GenBank/DDBJ databases">
        <authorList>
            <person name="Banno H."/>
            <person name="Chua N.-H."/>
        </authorList>
    </citation>
    <scope>NUCLEOTIDE SEQUENCE [LARGE SCALE GENOMIC DNA]</scope>
    <source>
        <strain evidence="8 9">JK623</strain>
    </source>
</reference>
<name>A0A2G3E4M9_9FIRM</name>
<evidence type="ECO:0000256" key="3">
    <source>
        <dbReference type="ARBA" id="ARBA00022679"/>
    </source>
</evidence>
<dbReference type="GO" id="GO:0016740">
    <property type="term" value="F:transferase activity"/>
    <property type="evidence" value="ECO:0007669"/>
    <property type="project" value="UniProtKB-KW"/>
</dbReference>
<comment type="caution">
    <text evidence="8">The sequence shown here is derived from an EMBL/GenBank/DDBJ whole genome shotgun (WGS) entry which is preliminary data.</text>
</comment>
<sequence length="399" mass="46031">MTENLRMKKCLAVFFCILLIVGFLKNGAYLQIAKYSEYVKQDANKLDADDAITMTTIESDFSSELFGKRQLFDMNGSLLRGLNIRSYYSGNNIYVMDGDYIVSSSPKTSTDYELKEIKDFNSFLSEHNINLLYVSTPTKYLDDSLFAEQFGIESYCNRNADYFLSRLDEAGIANIDLRKNLIADGLDVKDLFYRTDHHWTVPAGLWATKYIAEGLNQYCGYSIDTSIYDKENYDFTTWENCWLGEQGKKVSAAYVGLDDYTKVTPKFDTSYTFSTSDGKIKGDFSYFISESTFNQDKNIYDETSWHYAYHRYKFENHNVKKGNVLFICDSFGHATLPFLSLGVHSGNSVILRDYNLQKFDLRKYIVDNKFDTVVVCYAPFMIGAHDNEKSANYRMFTFK</sequence>
<dbReference type="UniPathway" id="UPA00286"/>
<organism evidence="8 9">
    <name type="scientific">Agathobacter ruminis</name>
    <dbReference type="NCBI Taxonomy" id="1712665"/>
    <lineage>
        <taxon>Bacteria</taxon>
        <taxon>Bacillati</taxon>
        <taxon>Bacillota</taxon>
        <taxon>Clostridia</taxon>
        <taxon>Lachnospirales</taxon>
        <taxon>Lachnospiraceae</taxon>
        <taxon>Agathobacter</taxon>
    </lineage>
</organism>
<evidence type="ECO:0000256" key="2">
    <source>
        <dbReference type="ARBA" id="ARBA00005182"/>
    </source>
</evidence>
<gene>
    <name evidence="8" type="ORF">CSX02_04200</name>
</gene>
<keyword evidence="6" id="KW-0016">Alginate biosynthesis</keyword>
<dbReference type="GO" id="GO:0042597">
    <property type="term" value="C:periplasmic space"/>
    <property type="evidence" value="ECO:0007669"/>
    <property type="project" value="UniProtKB-SubCell"/>
</dbReference>
<feature type="domain" description="AlgX/AlgJ SGNH hydrolase-like" evidence="7">
    <location>
        <begin position="111"/>
        <end position="217"/>
    </location>
</feature>
<keyword evidence="4" id="KW-0732">Signal</keyword>
<dbReference type="RefSeq" id="WP_099385761.1">
    <property type="nucleotide sequence ID" value="NZ_JANSWH010000080.1"/>
</dbReference>
<keyword evidence="5" id="KW-0574">Periplasm</keyword>
<keyword evidence="9" id="KW-1185">Reference proteome</keyword>
<keyword evidence="3" id="KW-0808">Transferase</keyword>
<dbReference type="Pfam" id="PF16822">
    <property type="entry name" value="ALGX"/>
    <property type="match status" value="1"/>
</dbReference>
<comment type="pathway">
    <text evidence="2">Glycan biosynthesis; alginate biosynthesis.</text>
</comment>
<evidence type="ECO:0000256" key="6">
    <source>
        <dbReference type="ARBA" id="ARBA00022841"/>
    </source>
</evidence>
<reference evidence="8 9" key="1">
    <citation type="submission" date="2017-10" db="EMBL/GenBank/DDBJ databases">
        <title>Resolving the taxonomy of Roseburia spp., Eubacterium rectale and Agathobacter spp. through phylogenomic analysis.</title>
        <authorList>
            <person name="Sheridan P.O."/>
            <person name="Walker A.W."/>
            <person name="Duncan S.H."/>
            <person name="Scott K.P."/>
            <person name="Toole P.W.O."/>
            <person name="Luis P."/>
            <person name="Flint H.J."/>
        </authorList>
    </citation>
    <scope>NUCLEOTIDE SEQUENCE [LARGE SCALE GENOMIC DNA]</scope>
    <source>
        <strain evidence="8 9">JK623</strain>
    </source>
</reference>
<evidence type="ECO:0000259" key="7">
    <source>
        <dbReference type="Pfam" id="PF16822"/>
    </source>
</evidence>
<proteinExistence type="predicted"/>
<evidence type="ECO:0000256" key="4">
    <source>
        <dbReference type="ARBA" id="ARBA00022729"/>
    </source>
</evidence>
<dbReference type="AlphaFoldDB" id="A0A2G3E4M9"/>
<protein>
    <recommendedName>
        <fullName evidence="7">AlgX/AlgJ SGNH hydrolase-like domain-containing protein</fullName>
    </recommendedName>
</protein>
<dbReference type="EMBL" id="PDYG01000014">
    <property type="protein sequence ID" value="PHU38219.1"/>
    <property type="molecule type" value="Genomic_DNA"/>
</dbReference>
<dbReference type="InterPro" id="IPR031811">
    <property type="entry name" value="ALGX/ALGJ_SGNH-like"/>
</dbReference>
<comment type="subcellular location">
    <subcellularLocation>
        <location evidence="1">Periplasm</location>
    </subcellularLocation>
</comment>
<evidence type="ECO:0000313" key="8">
    <source>
        <dbReference type="EMBL" id="PHU38219.1"/>
    </source>
</evidence>
<evidence type="ECO:0000256" key="1">
    <source>
        <dbReference type="ARBA" id="ARBA00004418"/>
    </source>
</evidence>
<dbReference type="Proteomes" id="UP000224563">
    <property type="component" value="Unassembled WGS sequence"/>
</dbReference>